<sequence length="252" mass="26953">MVSLALHVASGNGTEDWQRIGGGQVTEHAVPCGEAVAVKQDIKLLRWPALEKGKGPATGVGEGAVEEKKPRRQTVCSRPADMLRAAIVEAIPNLHNFEVPGQEVFESIVDDIHQAVAERSREAVDGQQGIVVPGTSGSIALTTARICDIWSHYRADPDREQRKPAYQQVMLDSVNFLATSTWTTLLPYAARLVDSDAHKSASPDLTTRFLADALQIAQELSPTETARLGKPGDGQSSLLLHGGVGALPAPKD</sequence>
<evidence type="ECO:0000313" key="2">
    <source>
        <dbReference type="EMBL" id="KAG0662695.1"/>
    </source>
</evidence>
<organism evidence="2 3">
    <name type="scientific">Rhodotorula mucilaginosa</name>
    <name type="common">Yeast</name>
    <name type="synonym">Rhodotorula rubra</name>
    <dbReference type="NCBI Taxonomy" id="5537"/>
    <lineage>
        <taxon>Eukaryota</taxon>
        <taxon>Fungi</taxon>
        <taxon>Dikarya</taxon>
        <taxon>Basidiomycota</taxon>
        <taxon>Pucciniomycotina</taxon>
        <taxon>Microbotryomycetes</taxon>
        <taxon>Sporidiobolales</taxon>
        <taxon>Sporidiobolaceae</taxon>
        <taxon>Rhodotorula</taxon>
    </lineage>
</organism>
<dbReference type="EMBL" id="PUHQ01000025">
    <property type="protein sequence ID" value="KAG0662695.1"/>
    <property type="molecule type" value="Genomic_DNA"/>
</dbReference>
<feature type="region of interest" description="Disordered" evidence="1">
    <location>
        <begin position="53"/>
        <end position="72"/>
    </location>
</feature>
<dbReference type="AlphaFoldDB" id="A0A9P7B7L0"/>
<dbReference type="OrthoDB" id="10602147at2759"/>
<evidence type="ECO:0000313" key="3">
    <source>
        <dbReference type="Proteomes" id="UP000777482"/>
    </source>
</evidence>
<proteinExistence type="predicted"/>
<gene>
    <name evidence="2" type="ORF">C6P46_003200</name>
</gene>
<dbReference type="Proteomes" id="UP000777482">
    <property type="component" value="Unassembled WGS sequence"/>
</dbReference>
<reference evidence="2 3" key="1">
    <citation type="submission" date="2020-11" db="EMBL/GenBank/DDBJ databases">
        <title>Kefir isolates.</title>
        <authorList>
            <person name="Marcisauskas S."/>
            <person name="Kim Y."/>
            <person name="Blasche S."/>
        </authorList>
    </citation>
    <scope>NUCLEOTIDE SEQUENCE [LARGE SCALE GENOMIC DNA]</scope>
    <source>
        <strain evidence="2 3">KR</strain>
    </source>
</reference>
<comment type="caution">
    <text evidence="2">The sequence shown here is derived from an EMBL/GenBank/DDBJ whole genome shotgun (WGS) entry which is preliminary data.</text>
</comment>
<evidence type="ECO:0000256" key="1">
    <source>
        <dbReference type="SAM" id="MobiDB-lite"/>
    </source>
</evidence>
<protein>
    <submittedName>
        <fullName evidence="2">Uncharacterized protein</fullName>
    </submittedName>
</protein>
<accession>A0A9P7B7L0</accession>
<name>A0A9P7B7L0_RHOMI</name>
<keyword evidence="3" id="KW-1185">Reference proteome</keyword>
<feature type="region of interest" description="Disordered" evidence="1">
    <location>
        <begin position="222"/>
        <end position="252"/>
    </location>
</feature>